<feature type="compositionally biased region" description="Polar residues" evidence="7">
    <location>
        <begin position="18"/>
        <end position="30"/>
    </location>
</feature>
<evidence type="ECO:0000256" key="3">
    <source>
        <dbReference type="ARBA" id="ARBA00022801"/>
    </source>
</evidence>
<organism evidence="10 11">
    <name type="scientific">Papilio machaon</name>
    <name type="common">Old World swallowtail butterfly</name>
    <dbReference type="NCBI Taxonomy" id="76193"/>
    <lineage>
        <taxon>Eukaryota</taxon>
        <taxon>Metazoa</taxon>
        <taxon>Ecdysozoa</taxon>
        <taxon>Arthropoda</taxon>
        <taxon>Hexapoda</taxon>
        <taxon>Insecta</taxon>
        <taxon>Pterygota</taxon>
        <taxon>Neoptera</taxon>
        <taxon>Endopterygota</taxon>
        <taxon>Lepidoptera</taxon>
        <taxon>Glossata</taxon>
        <taxon>Ditrysia</taxon>
        <taxon>Papilionoidea</taxon>
        <taxon>Papilionidae</taxon>
        <taxon>Papilioninae</taxon>
        <taxon>Papilio</taxon>
    </lineage>
</organism>
<dbReference type="GO" id="GO:0003676">
    <property type="term" value="F:nucleic acid binding"/>
    <property type="evidence" value="ECO:0007669"/>
    <property type="project" value="InterPro"/>
</dbReference>
<dbReference type="InterPro" id="IPR011545">
    <property type="entry name" value="DEAD/DEAH_box_helicase_dom"/>
</dbReference>
<accession>A0A194QZK4</accession>
<dbReference type="GO" id="GO:0003724">
    <property type="term" value="F:RNA helicase activity"/>
    <property type="evidence" value="ECO:0007669"/>
    <property type="project" value="UniProtKB-EC"/>
</dbReference>
<evidence type="ECO:0000256" key="4">
    <source>
        <dbReference type="ARBA" id="ARBA00022806"/>
    </source>
</evidence>
<dbReference type="InterPro" id="IPR027417">
    <property type="entry name" value="P-loop_NTPase"/>
</dbReference>
<dbReference type="PROSITE" id="PS51192">
    <property type="entry name" value="HELICASE_ATP_BIND_1"/>
    <property type="match status" value="1"/>
</dbReference>
<dbReference type="Proteomes" id="UP000053240">
    <property type="component" value="Unassembled WGS sequence"/>
</dbReference>
<keyword evidence="3 6" id="KW-0378">Hydrolase</keyword>
<feature type="domain" description="Helicase ATP-binding" evidence="8">
    <location>
        <begin position="184"/>
        <end position="359"/>
    </location>
</feature>
<dbReference type="InterPro" id="IPR014001">
    <property type="entry name" value="Helicase_ATP-bd"/>
</dbReference>
<evidence type="ECO:0000313" key="10">
    <source>
        <dbReference type="EMBL" id="KPJ09026.1"/>
    </source>
</evidence>
<dbReference type="Pfam" id="PF00270">
    <property type="entry name" value="DEAD"/>
    <property type="match status" value="1"/>
</dbReference>
<dbReference type="GO" id="GO:0005524">
    <property type="term" value="F:ATP binding"/>
    <property type="evidence" value="ECO:0007669"/>
    <property type="project" value="UniProtKB-KW"/>
</dbReference>
<dbReference type="InterPro" id="IPR000629">
    <property type="entry name" value="RNA-helicase_DEAD-box_CS"/>
</dbReference>
<dbReference type="Pfam" id="PF00271">
    <property type="entry name" value="Helicase_C"/>
    <property type="match status" value="1"/>
</dbReference>
<feature type="domain" description="Helicase C-terminal" evidence="9">
    <location>
        <begin position="387"/>
        <end position="532"/>
    </location>
</feature>
<dbReference type="OrthoDB" id="10397202at2759"/>
<dbReference type="PROSITE" id="PS00039">
    <property type="entry name" value="DEAD_ATP_HELICASE"/>
    <property type="match status" value="1"/>
</dbReference>
<keyword evidence="5 6" id="KW-0067">ATP-binding</keyword>
<dbReference type="AlphaFoldDB" id="A0A194QZK4"/>
<evidence type="ECO:0000259" key="8">
    <source>
        <dbReference type="PROSITE" id="PS51192"/>
    </source>
</evidence>
<dbReference type="FunCoup" id="A0A194QZK4">
    <property type="interactions" value="185"/>
</dbReference>
<dbReference type="KEGG" id="pmac:106717053"/>
<dbReference type="PANTHER" id="PTHR47958">
    <property type="entry name" value="ATP-DEPENDENT RNA HELICASE DBP3"/>
    <property type="match status" value="1"/>
</dbReference>
<dbReference type="GO" id="GO:0031047">
    <property type="term" value="P:regulatory ncRNA-mediated gene silencing"/>
    <property type="evidence" value="ECO:0007669"/>
    <property type="project" value="UniProtKB-ARBA"/>
</dbReference>
<evidence type="ECO:0000259" key="9">
    <source>
        <dbReference type="PROSITE" id="PS51194"/>
    </source>
</evidence>
<dbReference type="CDD" id="cd18787">
    <property type="entry name" value="SF2_C_DEAD"/>
    <property type="match status" value="1"/>
</dbReference>
<comment type="similarity">
    <text evidence="6">Belongs to the DEAD box helicase family.</text>
</comment>
<sequence>MANIEDAWQEDPEPVQIGHSSISRSTCQESSEVDSSDKSQNSQFPQISNEEASSNQVAAANQASFSFLEINGQSTVSIDWEKVNAACDQADKERWAKLPPIVKNFYIEDPEVSSMSPNQVEQWRRANFDIHVQIRRTCDKQLDLKPIPNPVLTFEQAFKNYPEILDAIYQQGLSKPSPIQSQAWPILLGGGDLIGISQTGTGKTLAFLLPALIHIEGQITPKQERQGPPVLILVPTRELAIQINKEVSKYKYKNIKSVCLYRGTHDEEDMQDVLKDVDIVIATPGRLRRLIVAGHLHAINFSYIVLDEADKLLNIDFGRDVRVSLFDQRPGHQTVMTSAAWSPYLWSQVKLYANDPIQINVGPLELAAVHTVTQQIMFVEDDDKMKILLKFITYMEPTDKVIVFCTTKASAAHVATEFAVIEIYCQLLYGDRDQDEREAALEEMLDGTATILIATDVASRGIHIQDLTHVINFDFPETIEDYVYRIGRTGRAGKTGTAITYFTRYDWEHAKDLIKILNEANQEVPQELEIMAQKYEEYVNSRRDNYFNRELELLAFLN</sequence>
<dbReference type="GO" id="GO:0016787">
    <property type="term" value="F:hydrolase activity"/>
    <property type="evidence" value="ECO:0007669"/>
    <property type="project" value="UniProtKB-KW"/>
</dbReference>
<keyword evidence="4 6" id="KW-0347">Helicase</keyword>
<gene>
    <name evidence="10" type="ORF">RR48_15167</name>
</gene>
<reference evidence="10 11" key="1">
    <citation type="journal article" date="2015" name="Nat. Commun.">
        <title>Outbred genome sequencing and CRISPR/Cas9 gene editing in butterflies.</title>
        <authorList>
            <person name="Li X."/>
            <person name="Fan D."/>
            <person name="Zhang W."/>
            <person name="Liu G."/>
            <person name="Zhang L."/>
            <person name="Zhao L."/>
            <person name="Fang X."/>
            <person name="Chen L."/>
            <person name="Dong Y."/>
            <person name="Chen Y."/>
            <person name="Ding Y."/>
            <person name="Zhao R."/>
            <person name="Feng M."/>
            <person name="Zhu Y."/>
            <person name="Feng Y."/>
            <person name="Jiang X."/>
            <person name="Zhu D."/>
            <person name="Xiang H."/>
            <person name="Feng X."/>
            <person name="Li S."/>
            <person name="Wang J."/>
            <person name="Zhang G."/>
            <person name="Kronforst M.R."/>
            <person name="Wang W."/>
        </authorList>
    </citation>
    <scope>NUCLEOTIDE SEQUENCE [LARGE SCALE GENOMIC DNA]</scope>
    <source>
        <strain evidence="10">Ya'a_city_454_Pm</strain>
        <tissue evidence="10">Whole body</tissue>
    </source>
</reference>
<evidence type="ECO:0000256" key="7">
    <source>
        <dbReference type="SAM" id="MobiDB-lite"/>
    </source>
</evidence>
<evidence type="ECO:0000256" key="6">
    <source>
        <dbReference type="RuleBase" id="RU000492"/>
    </source>
</evidence>
<dbReference type="SMART" id="SM00487">
    <property type="entry name" value="DEXDc"/>
    <property type="match status" value="1"/>
</dbReference>
<keyword evidence="11" id="KW-1185">Reference proteome</keyword>
<evidence type="ECO:0000256" key="5">
    <source>
        <dbReference type="ARBA" id="ARBA00022840"/>
    </source>
</evidence>
<dbReference type="SMART" id="SM00490">
    <property type="entry name" value="HELICc"/>
    <property type="match status" value="1"/>
</dbReference>
<feature type="compositionally biased region" description="Polar residues" evidence="7">
    <location>
        <begin position="38"/>
        <end position="47"/>
    </location>
</feature>
<dbReference type="PROSITE" id="PS51194">
    <property type="entry name" value="HELICASE_CTER"/>
    <property type="match status" value="1"/>
</dbReference>
<dbReference type="STRING" id="76193.A0A194QZK4"/>
<feature type="region of interest" description="Disordered" evidence="7">
    <location>
        <begin position="1"/>
        <end position="55"/>
    </location>
</feature>
<dbReference type="EMBL" id="KQ461108">
    <property type="protein sequence ID" value="KPJ09026.1"/>
    <property type="molecule type" value="Genomic_DNA"/>
</dbReference>
<dbReference type="InParanoid" id="A0A194QZK4"/>
<keyword evidence="2 6" id="KW-0547">Nucleotide-binding</keyword>
<dbReference type="EC" id="3.6.4.13" evidence="1"/>
<protein>
    <recommendedName>
        <fullName evidence="1">RNA helicase</fullName>
        <ecNumber evidence="1">3.6.4.13</ecNumber>
    </recommendedName>
</protein>
<name>A0A194QZK4_PAPMA</name>
<proteinExistence type="inferred from homology"/>
<dbReference type="InterPro" id="IPR001650">
    <property type="entry name" value="Helicase_C-like"/>
</dbReference>
<dbReference type="Gene3D" id="3.40.50.300">
    <property type="entry name" value="P-loop containing nucleotide triphosphate hydrolases"/>
    <property type="match status" value="2"/>
</dbReference>
<evidence type="ECO:0000256" key="1">
    <source>
        <dbReference type="ARBA" id="ARBA00012552"/>
    </source>
</evidence>
<dbReference type="FunFam" id="3.40.50.300:FF:000008">
    <property type="entry name" value="ATP-dependent RNA helicase RhlB"/>
    <property type="match status" value="1"/>
</dbReference>
<evidence type="ECO:0000256" key="2">
    <source>
        <dbReference type="ARBA" id="ARBA00022741"/>
    </source>
</evidence>
<evidence type="ECO:0000313" key="11">
    <source>
        <dbReference type="Proteomes" id="UP000053240"/>
    </source>
</evidence>
<dbReference type="SUPFAM" id="SSF52540">
    <property type="entry name" value="P-loop containing nucleoside triphosphate hydrolases"/>
    <property type="match status" value="1"/>
</dbReference>